<feature type="non-terminal residue" evidence="2">
    <location>
        <position position="94"/>
    </location>
</feature>
<organism evidence="2 3">
    <name type="scientific">Cinara cedri</name>
    <dbReference type="NCBI Taxonomy" id="506608"/>
    <lineage>
        <taxon>Eukaryota</taxon>
        <taxon>Metazoa</taxon>
        <taxon>Ecdysozoa</taxon>
        <taxon>Arthropoda</taxon>
        <taxon>Hexapoda</taxon>
        <taxon>Insecta</taxon>
        <taxon>Pterygota</taxon>
        <taxon>Neoptera</taxon>
        <taxon>Paraneoptera</taxon>
        <taxon>Hemiptera</taxon>
        <taxon>Sternorrhyncha</taxon>
        <taxon>Aphidomorpha</taxon>
        <taxon>Aphidoidea</taxon>
        <taxon>Aphididae</taxon>
        <taxon>Lachninae</taxon>
        <taxon>Cinara</taxon>
    </lineage>
</organism>
<gene>
    <name evidence="2" type="ORF">CINCED_3A021904</name>
</gene>
<keyword evidence="3" id="KW-1185">Reference proteome</keyword>
<dbReference type="InterPro" id="IPR032191">
    <property type="entry name" value="CNOT1_CAF1_bind"/>
</dbReference>
<evidence type="ECO:0000313" key="2">
    <source>
        <dbReference type="EMBL" id="VVC34764.1"/>
    </source>
</evidence>
<reference evidence="2 3" key="1">
    <citation type="submission" date="2019-08" db="EMBL/GenBank/DDBJ databases">
        <authorList>
            <person name="Alioto T."/>
            <person name="Alioto T."/>
            <person name="Gomez Garrido J."/>
        </authorList>
    </citation>
    <scope>NUCLEOTIDE SEQUENCE [LARGE SCALE GENOMIC DNA]</scope>
</reference>
<sequence length="94" mass="10935">MTIAKNKPISTTFEDMKTLLINAYQGGEDKLMNTLLLVTRILEPCAYSTVLNTNSPWTLDVLYCLSDLYRQPNLKMKFQFQIEILFKKLKVELE</sequence>
<protein>
    <submittedName>
        <fullName evidence="2">CCR4-NOT transcription complex subunit 1, CAF1-binding domain</fullName>
    </submittedName>
</protein>
<dbReference type="Gene3D" id="1.25.40.180">
    <property type="match status" value="1"/>
</dbReference>
<dbReference type="Pfam" id="PF16415">
    <property type="entry name" value="CNOT1_CAF1_bind"/>
    <property type="match status" value="1"/>
</dbReference>
<dbReference type="PANTHER" id="PTHR13162:SF8">
    <property type="entry name" value="CCR4-NOT TRANSCRIPTION COMPLEX SUBUNIT 1"/>
    <property type="match status" value="1"/>
</dbReference>
<dbReference type="AlphaFoldDB" id="A0A5E4MR44"/>
<dbReference type="GO" id="GO:0000288">
    <property type="term" value="P:nuclear-transcribed mRNA catabolic process, deadenylation-dependent decay"/>
    <property type="evidence" value="ECO:0007669"/>
    <property type="project" value="TreeGrafter"/>
</dbReference>
<dbReference type="InterPro" id="IPR040398">
    <property type="entry name" value="Not1"/>
</dbReference>
<feature type="domain" description="CCR4-NOT transcription complex subunit 1 CAF1-binding" evidence="1">
    <location>
        <begin position="1"/>
        <end position="93"/>
    </location>
</feature>
<accession>A0A5E4MR44</accession>
<dbReference type="GO" id="GO:0060090">
    <property type="term" value="F:molecular adaptor activity"/>
    <property type="evidence" value="ECO:0007669"/>
    <property type="project" value="TreeGrafter"/>
</dbReference>
<dbReference type="GO" id="GO:0017148">
    <property type="term" value="P:negative regulation of translation"/>
    <property type="evidence" value="ECO:0007669"/>
    <property type="project" value="InterPro"/>
</dbReference>
<dbReference type="Proteomes" id="UP000325440">
    <property type="component" value="Unassembled WGS sequence"/>
</dbReference>
<dbReference type="OrthoDB" id="1933107at2759"/>
<dbReference type="PANTHER" id="PTHR13162">
    <property type="entry name" value="CCR4-NOT TRANSCRIPTION COMPLEX"/>
    <property type="match status" value="1"/>
</dbReference>
<dbReference type="GO" id="GO:0030015">
    <property type="term" value="C:CCR4-NOT core complex"/>
    <property type="evidence" value="ECO:0007669"/>
    <property type="project" value="InterPro"/>
</dbReference>
<name>A0A5E4MR44_9HEMI</name>
<dbReference type="GO" id="GO:0000932">
    <property type="term" value="C:P-body"/>
    <property type="evidence" value="ECO:0007669"/>
    <property type="project" value="TreeGrafter"/>
</dbReference>
<proteinExistence type="predicted"/>
<dbReference type="EMBL" id="CABPRJ010001012">
    <property type="protein sequence ID" value="VVC34764.1"/>
    <property type="molecule type" value="Genomic_DNA"/>
</dbReference>
<evidence type="ECO:0000313" key="3">
    <source>
        <dbReference type="Proteomes" id="UP000325440"/>
    </source>
</evidence>
<evidence type="ECO:0000259" key="1">
    <source>
        <dbReference type="Pfam" id="PF16415"/>
    </source>
</evidence>